<evidence type="ECO:0000313" key="9">
    <source>
        <dbReference type="EMBL" id="GAB96701.1"/>
    </source>
</evidence>
<dbReference type="STRING" id="1184609.KILIM_045_00320"/>
<dbReference type="PANTHER" id="PTHR32089">
    <property type="entry name" value="METHYL-ACCEPTING CHEMOTAXIS PROTEIN MCPB"/>
    <property type="match status" value="1"/>
</dbReference>
<dbReference type="Pfam" id="PF00015">
    <property type="entry name" value="MCPsignal"/>
    <property type="match status" value="1"/>
</dbReference>
<dbReference type="GO" id="GO:0006935">
    <property type="term" value="P:chemotaxis"/>
    <property type="evidence" value="ECO:0007669"/>
    <property type="project" value="InterPro"/>
</dbReference>
<dbReference type="GO" id="GO:0007165">
    <property type="term" value="P:signal transduction"/>
    <property type="evidence" value="ECO:0007669"/>
    <property type="project" value="UniProtKB-KW"/>
</dbReference>
<keyword evidence="1 6" id="KW-0812">Transmembrane</keyword>
<evidence type="ECO:0000256" key="4">
    <source>
        <dbReference type="ARBA" id="ARBA00029447"/>
    </source>
</evidence>
<evidence type="ECO:0000256" key="5">
    <source>
        <dbReference type="PROSITE-ProRule" id="PRU00284"/>
    </source>
</evidence>
<dbReference type="PROSITE" id="PS50111">
    <property type="entry name" value="CHEMOTAXIS_TRANSDUC_2"/>
    <property type="match status" value="1"/>
</dbReference>
<feature type="transmembrane region" description="Helical" evidence="6">
    <location>
        <begin position="212"/>
        <end position="233"/>
    </location>
</feature>
<keyword evidence="10" id="KW-1185">Reference proteome</keyword>
<dbReference type="EMBL" id="BAHD01000045">
    <property type="protein sequence ID" value="GAB96701.1"/>
    <property type="molecule type" value="Genomic_DNA"/>
</dbReference>
<dbReference type="InterPro" id="IPR004090">
    <property type="entry name" value="Chemotax_Me-accpt_rcpt"/>
</dbReference>
<evidence type="ECO:0000259" key="7">
    <source>
        <dbReference type="PROSITE" id="PS50111"/>
    </source>
</evidence>
<dbReference type="InterPro" id="IPR003660">
    <property type="entry name" value="HAMP_dom"/>
</dbReference>
<evidence type="ECO:0000256" key="6">
    <source>
        <dbReference type="SAM" id="Phobius"/>
    </source>
</evidence>
<evidence type="ECO:0000256" key="1">
    <source>
        <dbReference type="ARBA" id="ARBA00022692"/>
    </source>
</evidence>
<dbReference type="PROSITE" id="PS50885">
    <property type="entry name" value="HAMP"/>
    <property type="match status" value="1"/>
</dbReference>
<dbReference type="Proteomes" id="UP000008366">
    <property type="component" value="Unassembled WGS sequence"/>
</dbReference>
<dbReference type="PRINTS" id="PR00260">
    <property type="entry name" value="CHEMTRNSDUCR"/>
</dbReference>
<dbReference type="SUPFAM" id="SSF58104">
    <property type="entry name" value="Methyl-accepting chemotaxis protein (MCP) signaling domain"/>
    <property type="match status" value="1"/>
</dbReference>
<name>K6WS74_9MICO</name>
<evidence type="ECO:0000256" key="3">
    <source>
        <dbReference type="ARBA" id="ARBA00023224"/>
    </source>
</evidence>
<dbReference type="CDD" id="cd06225">
    <property type="entry name" value="HAMP"/>
    <property type="match status" value="1"/>
</dbReference>
<proteinExistence type="inferred from homology"/>
<comment type="caution">
    <text evidence="9">The sequence shown here is derived from an EMBL/GenBank/DDBJ whole genome shotgun (WGS) entry which is preliminary data.</text>
</comment>
<gene>
    <name evidence="9" type="ORF">KILIM_045_00320</name>
</gene>
<dbReference type="SMART" id="SM00304">
    <property type="entry name" value="HAMP"/>
    <property type="match status" value="1"/>
</dbReference>
<feature type="domain" description="Methyl-accepting transducer" evidence="7">
    <location>
        <begin position="291"/>
        <end position="523"/>
    </location>
</feature>
<keyword evidence="6" id="KW-0472">Membrane</keyword>
<reference evidence="9 10" key="1">
    <citation type="submission" date="2012-08" db="EMBL/GenBank/DDBJ databases">
        <title>Whole genome shotgun sequence of Kineosphaera limosa NBRC 100340.</title>
        <authorList>
            <person name="Yoshida I."/>
            <person name="Isaki S."/>
            <person name="Hosoyama A."/>
            <person name="Tsuchikane K."/>
            <person name="Katsumata H."/>
            <person name="Ando Y."/>
            <person name="Ohji S."/>
            <person name="Hamada M."/>
            <person name="Tamura T."/>
            <person name="Yamazoe A."/>
            <person name="Yamazaki S."/>
            <person name="Fujita N."/>
        </authorList>
    </citation>
    <scope>NUCLEOTIDE SEQUENCE [LARGE SCALE GENOMIC DNA]</scope>
    <source>
        <strain evidence="9 10">NBRC 100340</strain>
    </source>
</reference>
<keyword evidence="3 5" id="KW-0807">Transducer</keyword>
<accession>K6WS74</accession>
<dbReference type="Gene3D" id="1.10.287.950">
    <property type="entry name" value="Methyl-accepting chemotaxis protein"/>
    <property type="match status" value="1"/>
</dbReference>
<dbReference type="PANTHER" id="PTHR32089:SF112">
    <property type="entry name" value="LYSOZYME-LIKE PROTEIN-RELATED"/>
    <property type="match status" value="1"/>
</dbReference>
<dbReference type="Pfam" id="PF00672">
    <property type="entry name" value="HAMP"/>
    <property type="match status" value="1"/>
</dbReference>
<dbReference type="eggNOG" id="COG0840">
    <property type="taxonomic scope" value="Bacteria"/>
</dbReference>
<dbReference type="GO" id="GO:0016020">
    <property type="term" value="C:membrane"/>
    <property type="evidence" value="ECO:0007669"/>
    <property type="project" value="InterPro"/>
</dbReference>
<dbReference type="OrthoDB" id="1115140at2"/>
<dbReference type="InterPro" id="IPR004089">
    <property type="entry name" value="MCPsignal_dom"/>
</dbReference>
<feature type="domain" description="HAMP" evidence="8">
    <location>
        <begin position="234"/>
        <end position="286"/>
    </location>
</feature>
<organism evidence="9 10">
    <name type="scientific">Kineosphaera limosa NBRC 100340</name>
    <dbReference type="NCBI Taxonomy" id="1184609"/>
    <lineage>
        <taxon>Bacteria</taxon>
        <taxon>Bacillati</taxon>
        <taxon>Actinomycetota</taxon>
        <taxon>Actinomycetes</taxon>
        <taxon>Micrococcales</taxon>
        <taxon>Dermatophilaceae</taxon>
        <taxon>Kineosphaera</taxon>
    </lineage>
</organism>
<dbReference type="RefSeq" id="WP_006593233.1">
    <property type="nucleotide sequence ID" value="NZ_BAHD01000045.1"/>
</dbReference>
<evidence type="ECO:0000313" key="10">
    <source>
        <dbReference type="Proteomes" id="UP000008366"/>
    </source>
</evidence>
<comment type="similarity">
    <text evidence="4">Belongs to the methyl-accepting chemotaxis (MCP) protein family.</text>
</comment>
<sequence>MSTAAHQGADTDERTRPGAGLVGRLVLIGAIGAIAAIVVGVISFGSQARYNGYLDQVNTIRQAAISSSVLGRAGAEVRGNQFSYAWDVVRSGQEAAFAPNQANYANYQAAATRVQDGLQAMPVDQLTADEKAQFDAASAAWAQFFEVNGRAEAAYRQGNETATRQANSMIAGPGAQAFTQAQQAMTAVNSSVNARVAAIQADASASAGLARVLQILTILVALVLITVLTVRAARRLSAQVEGMEEALGALADGDLTHDPQVRGGDEIARMAESLRAAQDRLRQLMAQVSTTAGVVAQAGEQLKDVSQQVGSGSEQAASRLGVASGSADSVTQRIQTVAAGTEEMTTSIREISRSANDAAGIAAQAVHVADSTNATVAKLGESSIEIGNVVKTITSIAEQTNLLALNATIEAARAGEAGKGFAVVANEVKDLAQETSKATEDIGRRVEAIQLDTEAAVAAISEISAIISQINDSQATIASAVEEQTATTNEMGRNVGEATKVARLITGELSSASSAAGNSTGAAATTEQAATELAARAADLRSLVGRFRY</sequence>
<dbReference type="SMART" id="SM00283">
    <property type="entry name" value="MA"/>
    <property type="match status" value="1"/>
</dbReference>
<keyword evidence="2 6" id="KW-1133">Transmembrane helix</keyword>
<feature type="transmembrane region" description="Helical" evidence="6">
    <location>
        <begin position="21"/>
        <end position="44"/>
    </location>
</feature>
<evidence type="ECO:0000256" key="2">
    <source>
        <dbReference type="ARBA" id="ARBA00022989"/>
    </source>
</evidence>
<dbReference type="AlphaFoldDB" id="K6WS74"/>
<dbReference type="GO" id="GO:0004888">
    <property type="term" value="F:transmembrane signaling receptor activity"/>
    <property type="evidence" value="ECO:0007669"/>
    <property type="project" value="InterPro"/>
</dbReference>
<evidence type="ECO:0000259" key="8">
    <source>
        <dbReference type="PROSITE" id="PS50885"/>
    </source>
</evidence>
<protein>
    <submittedName>
        <fullName evidence="9">Putative methyl-accepting chemotaxis protein</fullName>
    </submittedName>
</protein>